<keyword evidence="8" id="KW-1185">Reference proteome</keyword>
<dbReference type="Gene3D" id="3.20.20.120">
    <property type="entry name" value="Enolase-like C-terminal domain"/>
    <property type="match status" value="1"/>
</dbReference>
<dbReference type="SUPFAM" id="SSF51604">
    <property type="entry name" value="Enolase C-terminal domain-like"/>
    <property type="match status" value="1"/>
</dbReference>
<evidence type="ECO:0000256" key="4">
    <source>
        <dbReference type="ARBA" id="ARBA00023152"/>
    </source>
</evidence>
<dbReference type="PANTHER" id="PTHR11902:SF46">
    <property type="entry name" value="ENOLASE 2"/>
    <property type="match status" value="1"/>
</dbReference>
<evidence type="ECO:0000256" key="3">
    <source>
        <dbReference type="ARBA" id="ARBA00012058"/>
    </source>
</evidence>
<dbReference type="Proteomes" id="UP001231189">
    <property type="component" value="Unassembled WGS sequence"/>
</dbReference>
<evidence type="ECO:0000256" key="2">
    <source>
        <dbReference type="ARBA" id="ARBA00009604"/>
    </source>
</evidence>
<name>A0AAD8QNI4_LOLMU</name>
<protein>
    <recommendedName>
        <fullName evidence="3">phosphopyruvate hydratase</fullName>
        <ecNumber evidence="3">4.2.1.11</ecNumber>
    </recommendedName>
</protein>
<keyword evidence="4" id="KW-0324">Glycolysis</keyword>
<dbReference type="GO" id="GO:0006096">
    <property type="term" value="P:glycolytic process"/>
    <property type="evidence" value="ECO:0007669"/>
    <property type="project" value="UniProtKB-KW"/>
</dbReference>
<dbReference type="GO" id="GO:0000287">
    <property type="term" value="F:magnesium ion binding"/>
    <property type="evidence" value="ECO:0007669"/>
    <property type="project" value="InterPro"/>
</dbReference>
<dbReference type="InterPro" id="IPR036849">
    <property type="entry name" value="Enolase-like_C_sf"/>
</dbReference>
<dbReference type="EC" id="4.2.1.11" evidence="3"/>
<dbReference type="GO" id="GO:0004634">
    <property type="term" value="F:phosphopyruvate hydratase activity"/>
    <property type="evidence" value="ECO:0007669"/>
    <property type="project" value="UniProtKB-EC"/>
</dbReference>
<dbReference type="InterPro" id="IPR000941">
    <property type="entry name" value="Enolase"/>
</dbReference>
<dbReference type="InterPro" id="IPR020810">
    <property type="entry name" value="Enolase_C"/>
</dbReference>
<comment type="similarity">
    <text evidence="2">Belongs to the enolase family.</text>
</comment>
<gene>
    <name evidence="7" type="ORF">QYE76_029823</name>
</gene>
<dbReference type="GO" id="GO:0000015">
    <property type="term" value="C:phosphopyruvate hydratase complex"/>
    <property type="evidence" value="ECO:0007669"/>
    <property type="project" value="InterPro"/>
</dbReference>
<evidence type="ECO:0000256" key="1">
    <source>
        <dbReference type="ARBA" id="ARBA00005031"/>
    </source>
</evidence>
<keyword evidence="5" id="KW-0456">Lyase</keyword>
<accession>A0AAD8QNI4</accession>
<organism evidence="7 8">
    <name type="scientific">Lolium multiflorum</name>
    <name type="common">Italian ryegrass</name>
    <name type="synonym">Lolium perenne subsp. multiflorum</name>
    <dbReference type="NCBI Taxonomy" id="4521"/>
    <lineage>
        <taxon>Eukaryota</taxon>
        <taxon>Viridiplantae</taxon>
        <taxon>Streptophyta</taxon>
        <taxon>Embryophyta</taxon>
        <taxon>Tracheophyta</taxon>
        <taxon>Spermatophyta</taxon>
        <taxon>Magnoliopsida</taxon>
        <taxon>Liliopsida</taxon>
        <taxon>Poales</taxon>
        <taxon>Poaceae</taxon>
        <taxon>BOP clade</taxon>
        <taxon>Pooideae</taxon>
        <taxon>Poodae</taxon>
        <taxon>Poeae</taxon>
        <taxon>Poeae Chloroplast Group 2 (Poeae type)</taxon>
        <taxon>Loliodinae</taxon>
        <taxon>Loliinae</taxon>
        <taxon>Lolium</taxon>
    </lineage>
</organism>
<dbReference type="PANTHER" id="PTHR11902">
    <property type="entry name" value="ENOLASE"/>
    <property type="match status" value="1"/>
</dbReference>
<dbReference type="AlphaFoldDB" id="A0AAD8QNI4"/>
<evidence type="ECO:0000313" key="8">
    <source>
        <dbReference type="Proteomes" id="UP001231189"/>
    </source>
</evidence>
<sequence>MIDPWRSTLGSGGVRTPSLWFPFFVLQISKNNDGSQNISGDSLKNVYKSFADEYPIFPIEDPFDHDDWVHYAKMTEEIGEQVLWHGKPVHLVEDCETHETRPWYPRMAWVSCGRSVSPNQKVYISGCFDEIKFFASSTSSTLAAGGCHPTPESVLAQH</sequence>
<feature type="domain" description="Enolase C-terminal TIM barrel" evidence="6">
    <location>
        <begin position="26"/>
        <end position="83"/>
    </location>
</feature>
<evidence type="ECO:0000256" key="5">
    <source>
        <dbReference type="ARBA" id="ARBA00023239"/>
    </source>
</evidence>
<dbReference type="Pfam" id="PF00113">
    <property type="entry name" value="Enolase_C"/>
    <property type="match status" value="1"/>
</dbReference>
<dbReference type="EMBL" id="JAUUTY010000007">
    <property type="protein sequence ID" value="KAK1606150.1"/>
    <property type="molecule type" value="Genomic_DNA"/>
</dbReference>
<evidence type="ECO:0000259" key="6">
    <source>
        <dbReference type="Pfam" id="PF00113"/>
    </source>
</evidence>
<reference evidence="7" key="1">
    <citation type="submission" date="2023-07" db="EMBL/GenBank/DDBJ databases">
        <title>A chromosome-level genome assembly of Lolium multiflorum.</title>
        <authorList>
            <person name="Chen Y."/>
            <person name="Copetti D."/>
            <person name="Kolliker R."/>
            <person name="Studer B."/>
        </authorList>
    </citation>
    <scope>NUCLEOTIDE SEQUENCE</scope>
    <source>
        <strain evidence="7">02402/16</strain>
        <tissue evidence="7">Leaf</tissue>
    </source>
</reference>
<comment type="pathway">
    <text evidence="1">Carbohydrate degradation; glycolysis; pyruvate from D-glyceraldehyde 3-phosphate: step 4/5.</text>
</comment>
<evidence type="ECO:0000313" key="7">
    <source>
        <dbReference type="EMBL" id="KAK1606150.1"/>
    </source>
</evidence>
<comment type="caution">
    <text evidence="7">The sequence shown here is derived from an EMBL/GenBank/DDBJ whole genome shotgun (WGS) entry which is preliminary data.</text>
</comment>
<proteinExistence type="inferred from homology"/>